<accession>A0A0J8QX20</accession>
<feature type="region of interest" description="Disordered" evidence="4">
    <location>
        <begin position="413"/>
        <end position="439"/>
    </location>
</feature>
<dbReference type="PANTHER" id="PTHR23077">
    <property type="entry name" value="AAA-FAMILY ATPASE"/>
    <property type="match status" value="1"/>
</dbReference>
<feature type="domain" description="AAA+ ATPase" evidence="5">
    <location>
        <begin position="238"/>
        <end position="369"/>
    </location>
</feature>
<keyword evidence="2 3" id="KW-0067">ATP-binding</keyword>
<dbReference type="Gene3D" id="1.10.8.60">
    <property type="match status" value="2"/>
</dbReference>
<dbReference type="SUPFAM" id="SSF52540">
    <property type="entry name" value="P-loop containing nucleoside triphosphate hydrolases"/>
    <property type="match status" value="2"/>
</dbReference>
<evidence type="ECO:0000313" key="6">
    <source>
        <dbReference type="EMBL" id="KMU76986.1"/>
    </source>
</evidence>
<dbReference type="GO" id="GO:0051301">
    <property type="term" value="P:cell division"/>
    <property type="evidence" value="ECO:0007669"/>
    <property type="project" value="UniProtKB-KW"/>
</dbReference>
<dbReference type="Pfam" id="PF00004">
    <property type="entry name" value="AAA"/>
    <property type="match status" value="2"/>
</dbReference>
<sequence>MAEGPKFTVRPVARQPRNDSKDAFRIFMSPASLLQVHCIVGEPCQLRLDGGPPKTAIAWSAPERIHDNVVQTSKLLQTLYGFKLGDKVTVTRAEDSLRDIGVVRLEECSDPAVTSTCVKLDEKDQPYWEWALEHPLSKCEILAVDMVFECELKKCRRTFKVVEIDPGRERSANTIARFTSESKVKIGSVKFVSTPKSGLEVDSSGLGGLGPQIKQINERLRDFTAEAQKIDMPPFFKNSGGILIYGSKGTGKTSLLAKIEAAGWRNVFTVKSSIIGRSTVDGEAKLRKIFAEALKSQPSLIAIDQLDFLAPRRGSNDAMSMASVLCENLDSLQNNHVLVVACTRHPNDVDDTLRTPHRLGIEIELPVPTGNDRAEILRALRGSADQPCDDLLAKIAAQTHGYVGKPRRVSFSQSVKEEAGLDQNQAPAENPELEEPSRIPLEIREEDVALALQETRPTAHEGRDSLETPCSCSKTLTVKALATEAGLNFLAVKGAEILSMYVGESERALREIFRKARAARPSIIFFDEIDAIAGRRGPGSQSGINVLTTLLNEMDGIEELKNVLVVAATNKPETLDPALMRPGRLDNILYVGLPDMEARKEILDIWFSKSEVHDEVDPIALASRTEGYSGAELVNVCETAADAALDEEEELGEEGKIKWEHFEKALGQVPKQISPAVIREYDRWSKEFGNR</sequence>
<dbReference type="InterPro" id="IPR027417">
    <property type="entry name" value="P-loop_NTPase"/>
</dbReference>
<dbReference type="InterPro" id="IPR003593">
    <property type="entry name" value="AAA+_ATPase"/>
</dbReference>
<dbReference type="STRING" id="454286.A0A0J8QX20"/>
<organism evidence="6 7">
    <name type="scientific">Coccidioides immitis RMSCC 3703</name>
    <dbReference type="NCBI Taxonomy" id="454286"/>
    <lineage>
        <taxon>Eukaryota</taxon>
        <taxon>Fungi</taxon>
        <taxon>Dikarya</taxon>
        <taxon>Ascomycota</taxon>
        <taxon>Pezizomycotina</taxon>
        <taxon>Eurotiomycetes</taxon>
        <taxon>Eurotiomycetidae</taxon>
        <taxon>Onygenales</taxon>
        <taxon>Onygenaceae</taxon>
        <taxon>Coccidioides</taxon>
    </lineage>
</organism>
<evidence type="ECO:0000256" key="4">
    <source>
        <dbReference type="SAM" id="MobiDB-lite"/>
    </source>
</evidence>
<name>A0A0J8QX20_COCIT</name>
<protein>
    <submittedName>
        <fullName evidence="6">Cell division cycle protein 48</fullName>
    </submittedName>
</protein>
<proteinExistence type="inferred from homology"/>
<dbReference type="OrthoDB" id="27435at2759"/>
<dbReference type="Proteomes" id="UP000054559">
    <property type="component" value="Unassembled WGS sequence"/>
</dbReference>
<dbReference type="GO" id="GO:0005524">
    <property type="term" value="F:ATP binding"/>
    <property type="evidence" value="ECO:0007669"/>
    <property type="project" value="UniProtKB-KW"/>
</dbReference>
<evidence type="ECO:0000256" key="2">
    <source>
        <dbReference type="ARBA" id="ARBA00022840"/>
    </source>
</evidence>
<dbReference type="PROSITE" id="PS00674">
    <property type="entry name" value="AAA"/>
    <property type="match status" value="1"/>
</dbReference>
<gene>
    <name evidence="6" type="ORF">CISG_06221</name>
</gene>
<evidence type="ECO:0000313" key="7">
    <source>
        <dbReference type="Proteomes" id="UP000054559"/>
    </source>
</evidence>
<reference evidence="7" key="1">
    <citation type="journal article" date="2010" name="Genome Res.">
        <title>Population genomic sequencing of Coccidioides fungi reveals recent hybridization and transposon control.</title>
        <authorList>
            <person name="Neafsey D.E."/>
            <person name="Barker B.M."/>
            <person name="Sharpton T.J."/>
            <person name="Stajich J.E."/>
            <person name="Park D.J."/>
            <person name="Whiston E."/>
            <person name="Hung C.-Y."/>
            <person name="McMahan C."/>
            <person name="White J."/>
            <person name="Sykes S."/>
            <person name="Heiman D."/>
            <person name="Young S."/>
            <person name="Zeng Q."/>
            <person name="Abouelleil A."/>
            <person name="Aftuck L."/>
            <person name="Bessette D."/>
            <person name="Brown A."/>
            <person name="FitzGerald M."/>
            <person name="Lui A."/>
            <person name="Macdonald J.P."/>
            <person name="Priest M."/>
            <person name="Orbach M.J."/>
            <person name="Galgiani J.N."/>
            <person name="Kirkland T.N."/>
            <person name="Cole G.T."/>
            <person name="Birren B.W."/>
            <person name="Henn M.R."/>
            <person name="Taylor J.W."/>
            <person name="Rounsley S.D."/>
        </authorList>
    </citation>
    <scope>NUCLEOTIDE SEQUENCE [LARGE SCALE GENOMIC DNA]</scope>
    <source>
        <strain evidence="7">RMSCC 3703</strain>
    </source>
</reference>
<dbReference type="InterPro" id="IPR003960">
    <property type="entry name" value="ATPase_AAA_CS"/>
</dbReference>
<feature type="domain" description="AAA+ ATPase" evidence="5">
    <location>
        <begin position="465"/>
        <end position="595"/>
    </location>
</feature>
<dbReference type="InterPro" id="IPR041569">
    <property type="entry name" value="AAA_lid_3"/>
</dbReference>
<comment type="similarity">
    <text evidence="3">Belongs to the AAA ATPase family.</text>
</comment>
<evidence type="ECO:0000256" key="3">
    <source>
        <dbReference type="RuleBase" id="RU003651"/>
    </source>
</evidence>
<evidence type="ECO:0000256" key="1">
    <source>
        <dbReference type="ARBA" id="ARBA00022741"/>
    </source>
</evidence>
<dbReference type="GO" id="GO:0016887">
    <property type="term" value="F:ATP hydrolysis activity"/>
    <property type="evidence" value="ECO:0007669"/>
    <property type="project" value="InterPro"/>
</dbReference>
<dbReference type="PANTHER" id="PTHR23077:SF27">
    <property type="entry name" value="ATPASE FAMILY GENE 2 PROTEIN HOMOLOG A"/>
    <property type="match status" value="1"/>
</dbReference>
<keyword evidence="6" id="KW-0131">Cell cycle</keyword>
<dbReference type="Pfam" id="PF17862">
    <property type="entry name" value="AAA_lid_3"/>
    <property type="match status" value="1"/>
</dbReference>
<dbReference type="InterPro" id="IPR003959">
    <property type="entry name" value="ATPase_AAA_core"/>
</dbReference>
<keyword evidence="1 3" id="KW-0547">Nucleotide-binding</keyword>
<dbReference type="Gene3D" id="3.40.50.300">
    <property type="entry name" value="P-loop containing nucleotide triphosphate hydrolases"/>
    <property type="match status" value="2"/>
</dbReference>
<dbReference type="EMBL" id="DS268151">
    <property type="protein sequence ID" value="KMU76986.1"/>
    <property type="molecule type" value="Genomic_DNA"/>
</dbReference>
<dbReference type="SMART" id="SM00382">
    <property type="entry name" value="AAA"/>
    <property type="match status" value="2"/>
</dbReference>
<dbReference type="InterPro" id="IPR050168">
    <property type="entry name" value="AAA_ATPase_domain"/>
</dbReference>
<keyword evidence="6" id="KW-0132">Cell division</keyword>
<evidence type="ECO:0000259" key="5">
    <source>
        <dbReference type="SMART" id="SM00382"/>
    </source>
</evidence>
<dbReference type="AlphaFoldDB" id="A0A0J8QX20"/>
<dbReference type="GO" id="GO:0005737">
    <property type="term" value="C:cytoplasm"/>
    <property type="evidence" value="ECO:0007669"/>
    <property type="project" value="TreeGrafter"/>
</dbReference>